<reference evidence="10" key="1">
    <citation type="submission" date="2016-10" db="EMBL/GenBank/DDBJ databases">
        <authorList>
            <person name="Varghese N."/>
            <person name="Submissions S."/>
        </authorList>
    </citation>
    <scope>NUCLEOTIDE SEQUENCE [LARGE SCALE GENOMIC DNA]</scope>
    <source>
        <strain evidence="10">CGMCC 1.6495</strain>
    </source>
</reference>
<feature type="compositionally biased region" description="Basic and acidic residues" evidence="6">
    <location>
        <begin position="82"/>
        <end position="97"/>
    </location>
</feature>
<dbReference type="AlphaFoldDB" id="A0A1H9UQ93"/>
<evidence type="ECO:0000256" key="6">
    <source>
        <dbReference type="SAM" id="MobiDB-lite"/>
    </source>
</evidence>
<dbReference type="InterPro" id="IPR038488">
    <property type="entry name" value="Integrase_DNA-bd_sf"/>
</dbReference>
<dbReference type="InterPro" id="IPR044068">
    <property type="entry name" value="CB"/>
</dbReference>
<dbReference type="Pfam" id="PF22022">
    <property type="entry name" value="Phage_int_M"/>
    <property type="match status" value="1"/>
</dbReference>
<dbReference type="PROSITE" id="PS51900">
    <property type="entry name" value="CB"/>
    <property type="match status" value="1"/>
</dbReference>
<dbReference type="InterPro" id="IPR010998">
    <property type="entry name" value="Integrase_recombinase_N"/>
</dbReference>
<dbReference type="GO" id="GO:0006310">
    <property type="term" value="P:DNA recombination"/>
    <property type="evidence" value="ECO:0007669"/>
    <property type="project" value="UniProtKB-KW"/>
</dbReference>
<dbReference type="InterPro" id="IPR050808">
    <property type="entry name" value="Phage_Integrase"/>
</dbReference>
<dbReference type="Gene3D" id="3.30.160.390">
    <property type="entry name" value="Integrase, DNA-binding domain"/>
    <property type="match status" value="1"/>
</dbReference>
<sequence>MPISDTKARKAQPGEKPYRIPDSEGLYLDVRPSGKKYWRVRYFMHGKENLFTPGQYPHVTLKDARKKRDWVKHNAAQGVDPKVLEQEERDKQKRSEQDSFDAIATEWFEKHKLRWTDYYAHQVKVGIEREMRPAFGHKHVTKVTPADVLRLIQKIEERGAPTVAVLTRQWISQIYRYAASTLRADHDPSAPLRGAVQRAQVTHSKSLGKEDLATLANQIDTQGGWRINAIAMHVLMRTMLRTGELRAGRWEEIDFMRAEWRIPAERMKMRRPHVVPLSKQTVTLLQELHRSTGLGEMMFPSLRHPSKPMNKTTINAALARMGWSGRFSGHGFRSTASTLLNEYGWRADLIEKQLAHMPGNQVRAAYNHADYLKERREMLQWYSDFIDAIMQGADAPPVPERMRA</sequence>
<evidence type="ECO:0000256" key="2">
    <source>
        <dbReference type="ARBA" id="ARBA00022908"/>
    </source>
</evidence>
<keyword evidence="3 5" id="KW-0238">DNA-binding</keyword>
<evidence type="ECO:0000259" key="8">
    <source>
        <dbReference type="PROSITE" id="PS51900"/>
    </source>
</evidence>
<dbReference type="STRING" id="416874.SAMN04487958_107149"/>
<dbReference type="PANTHER" id="PTHR30629:SF2">
    <property type="entry name" value="PROPHAGE INTEGRASE INTS-RELATED"/>
    <property type="match status" value="1"/>
</dbReference>
<proteinExistence type="inferred from homology"/>
<keyword evidence="4" id="KW-0233">DNA recombination</keyword>
<dbReference type="InterPro" id="IPR002104">
    <property type="entry name" value="Integrase_catalytic"/>
</dbReference>
<dbReference type="InterPro" id="IPR025166">
    <property type="entry name" value="Integrase_DNA_bind_dom"/>
</dbReference>
<evidence type="ECO:0000256" key="4">
    <source>
        <dbReference type="ARBA" id="ARBA00023172"/>
    </source>
</evidence>
<name>A0A1H9UQ93_9GAMM</name>
<dbReference type="GO" id="GO:0003677">
    <property type="term" value="F:DNA binding"/>
    <property type="evidence" value="ECO:0007669"/>
    <property type="project" value="UniProtKB-UniRule"/>
</dbReference>
<dbReference type="Gene3D" id="1.10.443.10">
    <property type="entry name" value="Intergrase catalytic core"/>
    <property type="match status" value="1"/>
</dbReference>
<keyword evidence="2" id="KW-0229">DNA integration</keyword>
<dbReference type="Pfam" id="PF00589">
    <property type="entry name" value="Phage_integrase"/>
    <property type="match status" value="1"/>
</dbReference>
<dbReference type="GO" id="GO:0015074">
    <property type="term" value="P:DNA integration"/>
    <property type="evidence" value="ECO:0007669"/>
    <property type="project" value="UniProtKB-KW"/>
</dbReference>
<dbReference type="PROSITE" id="PS51898">
    <property type="entry name" value="TYR_RECOMBINASE"/>
    <property type="match status" value="1"/>
</dbReference>
<dbReference type="Proteomes" id="UP000198505">
    <property type="component" value="Unassembled WGS sequence"/>
</dbReference>
<comment type="similarity">
    <text evidence="1">Belongs to the 'phage' integrase family.</text>
</comment>
<gene>
    <name evidence="9" type="ORF">SAMN04487958_107149</name>
</gene>
<evidence type="ECO:0000259" key="7">
    <source>
        <dbReference type="PROSITE" id="PS51898"/>
    </source>
</evidence>
<evidence type="ECO:0000313" key="10">
    <source>
        <dbReference type="Proteomes" id="UP000198505"/>
    </source>
</evidence>
<evidence type="ECO:0000256" key="5">
    <source>
        <dbReference type="PROSITE-ProRule" id="PRU01248"/>
    </source>
</evidence>
<dbReference type="InterPro" id="IPR011010">
    <property type="entry name" value="DNA_brk_join_enz"/>
</dbReference>
<evidence type="ECO:0000256" key="3">
    <source>
        <dbReference type="ARBA" id="ARBA00023125"/>
    </source>
</evidence>
<dbReference type="InterPro" id="IPR053876">
    <property type="entry name" value="Phage_int_M"/>
</dbReference>
<protein>
    <submittedName>
        <fullName evidence="9">Integrase</fullName>
    </submittedName>
</protein>
<evidence type="ECO:0000313" key="9">
    <source>
        <dbReference type="EMBL" id="SES11562.1"/>
    </source>
</evidence>
<dbReference type="SUPFAM" id="SSF56349">
    <property type="entry name" value="DNA breaking-rejoining enzymes"/>
    <property type="match status" value="1"/>
</dbReference>
<feature type="region of interest" description="Disordered" evidence="6">
    <location>
        <begin position="75"/>
        <end position="97"/>
    </location>
</feature>
<dbReference type="PANTHER" id="PTHR30629">
    <property type="entry name" value="PROPHAGE INTEGRASE"/>
    <property type="match status" value="1"/>
</dbReference>
<dbReference type="RefSeq" id="WP_092828065.1">
    <property type="nucleotide sequence ID" value="NZ_FOGS01000007.1"/>
</dbReference>
<dbReference type="CDD" id="cd00801">
    <property type="entry name" value="INT_P4_C"/>
    <property type="match status" value="1"/>
</dbReference>
<dbReference type="EMBL" id="FOGS01000007">
    <property type="protein sequence ID" value="SES11562.1"/>
    <property type="molecule type" value="Genomic_DNA"/>
</dbReference>
<organism evidence="9 10">
    <name type="scientific">Vreelandella subterranea</name>
    <dbReference type="NCBI Taxonomy" id="416874"/>
    <lineage>
        <taxon>Bacteria</taxon>
        <taxon>Pseudomonadati</taxon>
        <taxon>Pseudomonadota</taxon>
        <taxon>Gammaproteobacteria</taxon>
        <taxon>Oceanospirillales</taxon>
        <taxon>Halomonadaceae</taxon>
        <taxon>Vreelandella</taxon>
    </lineage>
</organism>
<accession>A0A1H9UQ93</accession>
<dbReference type="InterPro" id="IPR013762">
    <property type="entry name" value="Integrase-like_cat_sf"/>
</dbReference>
<evidence type="ECO:0000256" key="1">
    <source>
        <dbReference type="ARBA" id="ARBA00008857"/>
    </source>
</evidence>
<dbReference type="Pfam" id="PF13356">
    <property type="entry name" value="Arm-DNA-bind_3"/>
    <property type="match status" value="1"/>
</dbReference>
<dbReference type="Gene3D" id="1.10.150.130">
    <property type="match status" value="1"/>
</dbReference>
<feature type="domain" description="Core-binding (CB)" evidence="8">
    <location>
        <begin position="98"/>
        <end position="179"/>
    </location>
</feature>
<feature type="region of interest" description="Disordered" evidence="6">
    <location>
        <begin position="1"/>
        <end position="21"/>
    </location>
</feature>
<feature type="domain" description="Tyr recombinase" evidence="7">
    <location>
        <begin position="202"/>
        <end position="379"/>
    </location>
</feature>
<keyword evidence="10" id="KW-1185">Reference proteome</keyword>